<keyword evidence="4" id="KW-0677">Repeat</keyword>
<name>A0AAV2KJL8_KNICA</name>
<feature type="compositionally biased region" description="Low complexity" evidence="10">
    <location>
        <begin position="284"/>
        <end position="293"/>
    </location>
</feature>
<evidence type="ECO:0000256" key="4">
    <source>
        <dbReference type="ARBA" id="ARBA00022737"/>
    </source>
</evidence>
<dbReference type="InterPro" id="IPR027417">
    <property type="entry name" value="P-loop_NTPase"/>
</dbReference>
<feature type="transmembrane region" description="Helical" evidence="11">
    <location>
        <begin position="77"/>
        <end position="101"/>
    </location>
</feature>
<keyword evidence="6 11" id="KW-1133">Transmembrane helix</keyword>
<keyword evidence="3 9" id="KW-0812">Transmembrane</keyword>
<dbReference type="Pfam" id="PF04548">
    <property type="entry name" value="AIG1"/>
    <property type="match status" value="2"/>
</dbReference>
<comment type="subcellular location">
    <subcellularLocation>
        <location evidence="1">Membrane</location>
        <topology evidence="1">Multi-pass membrane protein</topology>
    </subcellularLocation>
</comment>
<dbReference type="PANTHER" id="PTHR17068">
    <property type="entry name" value="MYELOID-ASSOCIATED DIFFERENTIATION MARKER MYADM FAMILY MEMBER"/>
    <property type="match status" value="1"/>
</dbReference>
<comment type="similarity">
    <text evidence="8">Belongs to the MAL family.</text>
</comment>
<dbReference type="EMBL" id="OZ035841">
    <property type="protein sequence ID" value="CAL1590270.1"/>
    <property type="molecule type" value="Genomic_DNA"/>
</dbReference>
<evidence type="ECO:0000256" key="10">
    <source>
        <dbReference type="SAM" id="MobiDB-lite"/>
    </source>
</evidence>
<evidence type="ECO:0000313" key="14">
    <source>
        <dbReference type="EMBL" id="CAL1590270.1"/>
    </source>
</evidence>
<dbReference type="PROSITE" id="PS51720">
    <property type="entry name" value="G_AIG1"/>
    <property type="match status" value="1"/>
</dbReference>
<feature type="transmembrane region" description="Helical" evidence="11">
    <location>
        <begin position="43"/>
        <end position="65"/>
    </location>
</feature>
<evidence type="ECO:0008006" key="16">
    <source>
        <dbReference type="Google" id="ProtNLM"/>
    </source>
</evidence>
<evidence type="ECO:0000256" key="5">
    <source>
        <dbReference type="ARBA" id="ARBA00022741"/>
    </source>
</evidence>
<feature type="transmembrane region" description="Helical" evidence="11">
    <location>
        <begin position="12"/>
        <end position="36"/>
    </location>
</feature>
<keyword evidence="5" id="KW-0547">Nucleotide-binding</keyword>
<dbReference type="Proteomes" id="UP001497482">
    <property type="component" value="Chromosome 19"/>
</dbReference>
<dbReference type="InterPro" id="IPR008253">
    <property type="entry name" value="Marvel"/>
</dbReference>
<organism evidence="14 15">
    <name type="scientific">Knipowitschia caucasica</name>
    <name type="common">Caucasian dwarf goby</name>
    <name type="synonym">Pomatoschistus caucasicus</name>
    <dbReference type="NCBI Taxonomy" id="637954"/>
    <lineage>
        <taxon>Eukaryota</taxon>
        <taxon>Metazoa</taxon>
        <taxon>Chordata</taxon>
        <taxon>Craniata</taxon>
        <taxon>Vertebrata</taxon>
        <taxon>Euteleostomi</taxon>
        <taxon>Actinopterygii</taxon>
        <taxon>Neopterygii</taxon>
        <taxon>Teleostei</taxon>
        <taxon>Neoteleostei</taxon>
        <taxon>Acanthomorphata</taxon>
        <taxon>Gobiaria</taxon>
        <taxon>Gobiiformes</taxon>
        <taxon>Gobioidei</taxon>
        <taxon>Gobiidae</taxon>
        <taxon>Gobiinae</taxon>
        <taxon>Knipowitschia</taxon>
    </lineage>
</organism>
<feature type="transmembrane region" description="Helical" evidence="11">
    <location>
        <begin position="180"/>
        <end position="205"/>
    </location>
</feature>
<evidence type="ECO:0000256" key="1">
    <source>
        <dbReference type="ARBA" id="ARBA00004141"/>
    </source>
</evidence>
<evidence type="ECO:0000259" key="13">
    <source>
        <dbReference type="PROSITE" id="PS51720"/>
    </source>
</evidence>
<proteinExistence type="inferred from homology"/>
<keyword evidence="7 9" id="KW-0472">Membrane</keyword>
<dbReference type="InterPro" id="IPR047123">
    <property type="entry name" value="MYADM-like"/>
</dbReference>
<evidence type="ECO:0000256" key="11">
    <source>
        <dbReference type="SAM" id="Phobius"/>
    </source>
</evidence>
<dbReference type="PROSITE" id="PS51225">
    <property type="entry name" value="MARVEL"/>
    <property type="match status" value="2"/>
</dbReference>
<feature type="transmembrane region" description="Helical" evidence="11">
    <location>
        <begin position="217"/>
        <end position="238"/>
    </location>
</feature>
<dbReference type="Pfam" id="PF01284">
    <property type="entry name" value="MARVEL"/>
    <property type="match status" value="2"/>
</dbReference>
<feature type="transmembrane region" description="Helical" evidence="11">
    <location>
        <begin position="113"/>
        <end position="130"/>
    </location>
</feature>
<feature type="domain" description="AIG1-type G" evidence="13">
    <location>
        <begin position="306"/>
        <end position="514"/>
    </location>
</feature>
<dbReference type="GO" id="GO:0005525">
    <property type="term" value="F:GTP binding"/>
    <property type="evidence" value="ECO:0007669"/>
    <property type="project" value="InterPro"/>
</dbReference>
<comment type="similarity">
    <text evidence="2">Belongs to the TRAFAC class TrmE-Era-EngA-EngB-Septin-like GTPase superfamily. AIG1/Toc34/Toc159-like paraseptin GTPase family. IAN subfamily.</text>
</comment>
<evidence type="ECO:0000256" key="7">
    <source>
        <dbReference type="ARBA" id="ARBA00023136"/>
    </source>
</evidence>
<evidence type="ECO:0000256" key="3">
    <source>
        <dbReference type="ARBA" id="ARBA00022692"/>
    </source>
</evidence>
<dbReference type="FunFam" id="3.40.50.300:FF:000366">
    <property type="entry name" value="GTPase, IMAP family member 2"/>
    <property type="match status" value="1"/>
</dbReference>
<feature type="region of interest" description="Disordered" evidence="10">
    <location>
        <begin position="284"/>
        <end position="305"/>
    </location>
</feature>
<accession>A0AAV2KJL8</accession>
<dbReference type="PANTHER" id="PTHR17068:SF3">
    <property type="entry name" value="MYELOID-ASSOCIATED DIFFERENTIATION MARKER"/>
    <property type="match status" value="1"/>
</dbReference>
<feature type="transmembrane region" description="Helical" evidence="11">
    <location>
        <begin position="250"/>
        <end position="269"/>
    </location>
</feature>
<gene>
    <name evidence="14" type="ORF">KC01_LOCUS19801</name>
</gene>
<dbReference type="GO" id="GO:0016020">
    <property type="term" value="C:membrane"/>
    <property type="evidence" value="ECO:0007669"/>
    <property type="project" value="UniProtKB-SubCell"/>
</dbReference>
<dbReference type="SUPFAM" id="SSF52540">
    <property type="entry name" value="P-loop containing nucleoside triphosphate hydrolases"/>
    <property type="match status" value="2"/>
</dbReference>
<protein>
    <recommendedName>
        <fullName evidence="16">AIG1-type G domain-containing protein</fullName>
    </recommendedName>
</protein>
<evidence type="ECO:0000256" key="2">
    <source>
        <dbReference type="ARBA" id="ARBA00008535"/>
    </source>
</evidence>
<feature type="domain" description="MARVEL" evidence="12">
    <location>
        <begin position="145"/>
        <end position="279"/>
    </location>
</feature>
<dbReference type="Gene3D" id="3.40.50.300">
    <property type="entry name" value="P-loop containing nucleotide triphosphate hydrolases"/>
    <property type="match status" value="2"/>
</dbReference>
<evidence type="ECO:0000259" key="12">
    <source>
        <dbReference type="PROSITE" id="PS51225"/>
    </source>
</evidence>
<sequence>MPLVILPTSQLLWVRLVALVFTCIAFSAVAHGGALYSGGMADWCIFCWAFSFACTLLVLLVELFGLQVRAPVSWTNFPITVACYAALLCLCASVIFPLYFLKGANIHSEARDHRIVSTVFSCLAAVAYMAEVSLSKARPGEVTGYMATAPGLLKVCQTFVASVIFILVSNPVSYDYHAGLKWCMAVYCICFILSMAVVILCVGELTGCLPIPFSKFLSIYGLLAVVMYLSATIIWPVFQFNKQNQYRGNRTNLISVSVLTALNFLLYLADLAYSARLVFTQHTTSDTPETSDSSETREPPAMASAAEDRTVVLLGKTGSGKSSLANTIFGEQLFTVCHSPTSGTVLCQSEVRNLHWRRVQLVDTPGLFDTNQDSPDFKKEILKSMIKCSSGVHAFLLVLKVERFTKHELSVAEIICEQFSKEVLNHSTVVFTQGDQLDEGVTIKEWIKDNKALKRLVELCGGRCHVFDNKYWKSGDNTYRSNKYQVQELLKTIDQTVEKNGGKCYTNENLKQVQRKLKEERKAIRSSPQYAHLPEEEKDQKAEENTFSFFWPMVTALSVVGALLGNITLIDTPGVFDTDPRSTEEVPELLRCILACSPGPHAFLLVLKMERYTTQEQAVVNVILKYFSEEALKYTTVVFTHGDELPEGLTLRRNNQLQLSDLLDTIDSTVRNNNGRHYTNDMLIKFRDDLQKEVKRIQRRFPQYTYQEVVQEAKNVVCSTLVTNMKGAVVGMVIGAWLGSGAMVKVMVMPSPDLLQYAAASGAALMMLPSGAMAGALLSDKYVSLTEAARDTRELLDEIVLIWNNIQSLGLR</sequence>
<keyword evidence="15" id="KW-1185">Reference proteome</keyword>
<feature type="transmembrane region" description="Helical" evidence="11">
    <location>
        <begin position="142"/>
        <end position="168"/>
    </location>
</feature>
<evidence type="ECO:0000256" key="9">
    <source>
        <dbReference type="PROSITE-ProRule" id="PRU00581"/>
    </source>
</evidence>
<evidence type="ECO:0000313" key="15">
    <source>
        <dbReference type="Proteomes" id="UP001497482"/>
    </source>
</evidence>
<feature type="domain" description="MARVEL" evidence="12">
    <location>
        <begin position="6"/>
        <end position="140"/>
    </location>
</feature>
<reference evidence="14 15" key="1">
    <citation type="submission" date="2024-04" db="EMBL/GenBank/DDBJ databases">
        <authorList>
            <person name="Waldvogel A.-M."/>
            <person name="Schoenle A."/>
        </authorList>
    </citation>
    <scope>NUCLEOTIDE SEQUENCE [LARGE SCALE GENOMIC DNA]</scope>
</reference>
<evidence type="ECO:0000256" key="6">
    <source>
        <dbReference type="ARBA" id="ARBA00022989"/>
    </source>
</evidence>
<dbReference type="AlphaFoldDB" id="A0AAV2KJL8"/>
<dbReference type="InterPro" id="IPR006703">
    <property type="entry name" value="G_AIG1"/>
</dbReference>
<evidence type="ECO:0000256" key="8">
    <source>
        <dbReference type="ARBA" id="ARBA00034721"/>
    </source>
</evidence>